<dbReference type="RefSeq" id="WP_136451088.1">
    <property type="nucleotide sequence ID" value="NZ_SSTI01000003.1"/>
</dbReference>
<dbReference type="PANTHER" id="PTHR10566:SF113">
    <property type="entry name" value="PROTEIN ACTIVITY OF BC1 COMPLEX KINASE 7, CHLOROPLASTIC"/>
    <property type="match status" value="1"/>
</dbReference>
<keyword evidence="2" id="KW-0812">Transmembrane</keyword>
<keyword evidence="5" id="KW-1185">Reference proteome</keyword>
<dbReference type="CDD" id="cd05121">
    <property type="entry name" value="ABC1_ADCK3-like"/>
    <property type="match status" value="1"/>
</dbReference>
<dbReference type="Pfam" id="PF03109">
    <property type="entry name" value="ABC1"/>
    <property type="match status" value="1"/>
</dbReference>
<evidence type="ECO:0000259" key="3">
    <source>
        <dbReference type="Pfam" id="PF03109"/>
    </source>
</evidence>
<dbReference type="EMBL" id="SSTI01000003">
    <property type="protein sequence ID" value="THG41162.1"/>
    <property type="molecule type" value="Genomic_DNA"/>
</dbReference>
<dbReference type="SUPFAM" id="SSF56112">
    <property type="entry name" value="Protein kinase-like (PK-like)"/>
    <property type="match status" value="1"/>
</dbReference>
<sequence>MLGTLKVAARDRARLGEVAAVMSRFGLDVLLARLGLGSAQDEPEPFDLPDRTRRALEALGPTWVKLGQIMATRADILPPEWIAAFEQLQSSAPRLPFEDLRPAVETALGEPPETVFAQFDAEPLAAASMAQVHRATLPDGTAVVVKIRRPGIRPRMEADLRLLGEVARVMERSNAEARRFGATKLIRQLGSAILGELDFANEGRNADLLRDDFARDVRVLIPRIHWEYTSEALIVMDHVPGVPPRNAQMLRDAGIDPAVIASSGADIVLQMALINGRFHGDPHPGNLLCLPGDRIGMIDFGLIGHVSPRRREEFIAFVQALVTDDPALLAETLARWAEMETNVARFMPIAEGLVIRHGRRLVLADLVADLFGTLREEKLAFPPDLLLLFKALITLDGVLGAIEPDFDLAAAMRRASGRLVMERLSPERWSRRAAAVALEVDRLGDDLPRLIRALVRRAEAPPAPAPAQPFDSRILAAALIVAALIIAAAIMLT</sequence>
<dbReference type="PANTHER" id="PTHR10566">
    <property type="entry name" value="CHAPERONE-ACTIVITY OF BC1 COMPLEX CABC1 -RELATED"/>
    <property type="match status" value="1"/>
</dbReference>
<evidence type="ECO:0000256" key="2">
    <source>
        <dbReference type="SAM" id="Phobius"/>
    </source>
</evidence>
<comment type="similarity">
    <text evidence="1">Belongs to the protein kinase superfamily. ADCK protein kinase family.</text>
</comment>
<dbReference type="InterPro" id="IPR050154">
    <property type="entry name" value="UbiB_kinase"/>
</dbReference>
<keyword evidence="4" id="KW-0418">Kinase</keyword>
<evidence type="ECO:0000313" key="4">
    <source>
        <dbReference type="EMBL" id="THG41162.1"/>
    </source>
</evidence>
<reference evidence="4 5" key="1">
    <citation type="submission" date="2019-04" db="EMBL/GenBank/DDBJ databases">
        <title>Microbes associate with the intestines of laboratory mice.</title>
        <authorList>
            <person name="Navarre W."/>
            <person name="Wong E."/>
            <person name="Huang K.C."/>
            <person name="Tropini C."/>
            <person name="Ng K."/>
            <person name="Yu B."/>
        </authorList>
    </citation>
    <scope>NUCLEOTIDE SEQUENCE [LARGE SCALE GENOMIC DNA]</scope>
    <source>
        <strain evidence="4 5">NM83_B4-11</strain>
    </source>
</reference>
<dbReference type="Proteomes" id="UP000308038">
    <property type="component" value="Unassembled WGS sequence"/>
</dbReference>
<keyword evidence="2" id="KW-0472">Membrane</keyword>
<comment type="caution">
    <text evidence="4">The sequence shown here is derived from an EMBL/GenBank/DDBJ whole genome shotgun (WGS) entry which is preliminary data.</text>
</comment>
<keyword evidence="2" id="KW-1133">Transmembrane helix</keyword>
<feature type="transmembrane region" description="Helical" evidence="2">
    <location>
        <begin position="474"/>
        <end position="492"/>
    </location>
</feature>
<protein>
    <submittedName>
        <fullName evidence="4">AarF/ABC1/UbiB kinase family protein</fullName>
    </submittedName>
</protein>
<proteinExistence type="inferred from homology"/>
<keyword evidence="4" id="KW-0808">Transferase</keyword>
<name>A0ABY2QKJ4_9SPHN</name>
<dbReference type="InterPro" id="IPR004147">
    <property type="entry name" value="ABC1_dom"/>
</dbReference>
<accession>A0ABY2QKJ4</accession>
<evidence type="ECO:0000313" key="5">
    <source>
        <dbReference type="Proteomes" id="UP000308038"/>
    </source>
</evidence>
<gene>
    <name evidence="4" type="ORF">E5988_05905</name>
</gene>
<dbReference type="InterPro" id="IPR011009">
    <property type="entry name" value="Kinase-like_dom_sf"/>
</dbReference>
<dbReference type="GO" id="GO:0016301">
    <property type="term" value="F:kinase activity"/>
    <property type="evidence" value="ECO:0007669"/>
    <property type="project" value="UniProtKB-KW"/>
</dbReference>
<organism evidence="4 5">
    <name type="scientific">Sphingomonas olei</name>
    <dbReference type="NCBI Taxonomy" id="1886787"/>
    <lineage>
        <taxon>Bacteria</taxon>
        <taxon>Pseudomonadati</taxon>
        <taxon>Pseudomonadota</taxon>
        <taxon>Alphaproteobacteria</taxon>
        <taxon>Sphingomonadales</taxon>
        <taxon>Sphingomonadaceae</taxon>
        <taxon>Sphingomonas</taxon>
    </lineage>
</organism>
<feature type="domain" description="ABC1 atypical kinase-like" evidence="3">
    <location>
        <begin position="87"/>
        <end position="331"/>
    </location>
</feature>
<evidence type="ECO:0000256" key="1">
    <source>
        <dbReference type="ARBA" id="ARBA00009670"/>
    </source>
</evidence>